<reference evidence="1 2" key="1">
    <citation type="submission" date="2019-09" db="EMBL/GenBank/DDBJ databases">
        <title>Gimesia benthica sp. nov., a novel bacterium isolated from deep-sea water of the Northwest Indian Ocean.</title>
        <authorList>
            <person name="Dai X."/>
        </authorList>
    </citation>
    <scope>NUCLEOTIDE SEQUENCE [LARGE SCALE GENOMIC DNA]</scope>
    <source>
        <strain evidence="1 2">E7</strain>
    </source>
</reference>
<protein>
    <submittedName>
        <fullName evidence="1">Uncharacterized protein</fullName>
    </submittedName>
</protein>
<dbReference type="AlphaFoldDB" id="A0A6I6AEW3"/>
<dbReference type="Proteomes" id="UP000427281">
    <property type="component" value="Chromosome"/>
</dbReference>
<proteinExistence type="predicted"/>
<gene>
    <name evidence="1" type="ORF">F1728_15095</name>
</gene>
<dbReference type="EMBL" id="CP043930">
    <property type="protein sequence ID" value="QGQ23925.1"/>
    <property type="molecule type" value="Genomic_DNA"/>
</dbReference>
<dbReference type="RefSeq" id="WP_155364820.1">
    <property type="nucleotide sequence ID" value="NZ_CP043930.1"/>
</dbReference>
<organism evidence="1 2">
    <name type="scientific">Gimesia benthica</name>
    <dbReference type="NCBI Taxonomy" id="2608982"/>
    <lineage>
        <taxon>Bacteria</taxon>
        <taxon>Pseudomonadati</taxon>
        <taxon>Planctomycetota</taxon>
        <taxon>Planctomycetia</taxon>
        <taxon>Planctomycetales</taxon>
        <taxon>Planctomycetaceae</taxon>
        <taxon>Gimesia</taxon>
    </lineage>
</organism>
<evidence type="ECO:0000313" key="1">
    <source>
        <dbReference type="EMBL" id="QGQ23925.1"/>
    </source>
</evidence>
<evidence type="ECO:0000313" key="2">
    <source>
        <dbReference type="Proteomes" id="UP000427281"/>
    </source>
</evidence>
<accession>A0A6I6AEW3</accession>
<keyword evidence="2" id="KW-1185">Reference proteome</keyword>
<sequence length="690" mass="80267">MVRLRELTVHKLQKRYKTQSEYSKIYSFIERKLFFPAGSNHQKYLATNEAGELKHYAFKRTYRPRYLPDHLEFTNSISLDNPRVKNPLDVLCPLKKHISGERLYGIVKGAESKSLPFFAPDLDRHSDEDPEQFIKLCEVVHDELSKLNDYHFFQQTNRINGSTKYFVFHKGLKQIPINMVTDVADNFKERIFAITGKEIEVFGSAKDHLCLLPLHPHKSFLTDAGRLGKERAYTYAKQYKINDVWFTADEIDEMAANTCNRFAFRDSLDVTTIKKKRNYYWRPSISEFYKAYNRKYSVSKKASLHEIRKYASLSNQPKRKSISLIHTPNRITSTSKPVRHAVIPDTVSQAARKPSVRLQIDMGELKLAERHQCKIDELRNEPDAKKRQLHSCFILANILKRPPTADEATDFIRDYDLYSGEWVNHKRPARIRGIVNFISRTFDAGKCGSGKSFKFDPERSGAYEWAEKKFQTNHVAKHESHQGLRIDPTTLAVTGDGRVYKRNAKVSVREIAQYFELMEECRKTSKHGDGGIPEDRAEEMWTCLFETEQVETAWNSHRFRYVRDLLHGLGILICDYIKTRNKSYCYKLGKYHPFEKQWKQEANISQASKKHFEMISTAPQPMKLPFFFKNIFTEKSTVEADVPELVSCNIKTDFSSAAPSHQYKHNTEGVDDLSVFEEVRQNDLLNRPPP</sequence>
<name>A0A6I6AEW3_9PLAN</name>
<dbReference type="KEGG" id="gim:F1728_15095"/>